<evidence type="ECO:0000256" key="1">
    <source>
        <dbReference type="SAM" id="Phobius"/>
    </source>
</evidence>
<proteinExistence type="predicted"/>
<dbReference type="EMBL" id="JAIZAY010000001">
    <property type="protein sequence ID" value="KAJ8048878.1"/>
    <property type="molecule type" value="Genomic_DNA"/>
</dbReference>
<dbReference type="GO" id="GO:0005524">
    <property type="term" value="F:ATP binding"/>
    <property type="evidence" value="ECO:0007669"/>
    <property type="project" value="UniProtKB-KW"/>
</dbReference>
<reference evidence="2" key="1">
    <citation type="submission" date="2021-10" db="EMBL/GenBank/DDBJ databases">
        <title>Tropical sea cucumber genome reveals ecological adaptation and Cuvierian tubules defense mechanism.</title>
        <authorList>
            <person name="Chen T."/>
        </authorList>
    </citation>
    <scope>NUCLEOTIDE SEQUENCE</scope>
    <source>
        <strain evidence="2">Nanhai2018</strain>
        <tissue evidence="2">Muscle</tissue>
    </source>
</reference>
<keyword evidence="1" id="KW-0472">Membrane</keyword>
<comment type="caution">
    <text evidence="2">The sequence shown here is derived from an EMBL/GenBank/DDBJ whole genome shotgun (WGS) entry which is preliminary data.</text>
</comment>
<accession>A0A9Q1CQ82</accession>
<dbReference type="AlphaFoldDB" id="A0A9Q1CQ82"/>
<dbReference type="OrthoDB" id="6500128at2759"/>
<keyword evidence="2" id="KW-0067">ATP-binding</keyword>
<feature type="transmembrane region" description="Helical" evidence="1">
    <location>
        <begin position="157"/>
        <end position="181"/>
    </location>
</feature>
<dbReference type="Proteomes" id="UP001152320">
    <property type="component" value="Chromosome 1"/>
</dbReference>
<organism evidence="2 3">
    <name type="scientific">Holothuria leucospilota</name>
    <name type="common">Black long sea cucumber</name>
    <name type="synonym">Mertensiothuria leucospilota</name>
    <dbReference type="NCBI Taxonomy" id="206669"/>
    <lineage>
        <taxon>Eukaryota</taxon>
        <taxon>Metazoa</taxon>
        <taxon>Echinodermata</taxon>
        <taxon>Eleutherozoa</taxon>
        <taxon>Echinozoa</taxon>
        <taxon>Holothuroidea</taxon>
        <taxon>Aspidochirotacea</taxon>
        <taxon>Aspidochirotida</taxon>
        <taxon>Holothuriidae</taxon>
        <taxon>Holothuria</taxon>
    </lineage>
</organism>
<name>A0A9Q1CQ82_HOLLE</name>
<keyword evidence="2" id="KW-0547">Nucleotide-binding</keyword>
<evidence type="ECO:0000313" key="3">
    <source>
        <dbReference type="Proteomes" id="UP001152320"/>
    </source>
</evidence>
<keyword evidence="1" id="KW-1133">Transmembrane helix</keyword>
<keyword evidence="3" id="KW-1185">Reference proteome</keyword>
<gene>
    <name evidence="2" type="ORF">HOLleu_01375</name>
</gene>
<protein>
    <submittedName>
        <fullName evidence="2">ATP-binding cassette sub-family B member 8, mitochondrial</fullName>
    </submittedName>
</protein>
<evidence type="ECO:0000313" key="2">
    <source>
        <dbReference type="EMBL" id="KAJ8048878.1"/>
    </source>
</evidence>
<keyword evidence="1" id="KW-0812">Transmembrane</keyword>
<sequence length="232" mass="26035">MVLFNFCQLSKAQLVPFRVVSRGYYKAHFPKFNMQSHVGLKKTKLVDQYSLKGSNVFQSQNTSLQSRHGLIKVFRKLIKKNCKEGSPKLLGINQNCGLALGFGTVLVASCQQFTRASCHSNNGETSTRLLEKKIVETAEKSADFDLWLFLQFLRPDLLLILLSVLSAITVAFINIQIPVFLGDLVQVVSHFTHEYSGDYLKEIKTPAVKLVSAYSLQVCAVYQNKLREGVIS</sequence>